<evidence type="ECO:0000259" key="4">
    <source>
        <dbReference type="PROSITE" id="PS50234"/>
    </source>
</evidence>
<feature type="compositionally biased region" description="Polar residues" evidence="3">
    <location>
        <begin position="1749"/>
        <end position="1764"/>
    </location>
</feature>
<dbReference type="Gene3D" id="3.40.50.410">
    <property type="entry name" value="von Willebrand factor, type A domain"/>
    <property type="match status" value="1"/>
</dbReference>
<dbReference type="GO" id="GO:0005634">
    <property type="term" value="C:nucleus"/>
    <property type="evidence" value="ECO:0007669"/>
    <property type="project" value="TreeGrafter"/>
</dbReference>
<feature type="compositionally biased region" description="Basic and acidic residues" evidence="3">
    <location>
        <begin position="1921"/>
        <end position="1935"/>
    </location>
</feature>
<comment type="caution">
    <text evidence="5">The sequence shown here is derived from an EMBL/GenBank/DDBJ whole genome shotgun (WGS) entry which is preliminary data.</text>
</comment>
<feature type="compositionally biased region" description="Polar residues" evidence="3">
    <location>
        <begin position="1787"/>
        <end position="1807"/>
    </location>
</feature>
<sequence length="2296" mass="258462">MLDFAEHLRDSALGPFLNFSSAVVLNQWYIEALDKMNEWDCSTLRSCVAEFAKEIRLTTGHGMHQIWKALTCRCVLFVDLFLDPIKSLESNFSTDIGISRRSANTEIDGHKYYRDSSLLAVVEMSWIDSVFQRLFRGSDNSETGPAVLLTPVLLRDVVSLWYVFVIACFLVTHTEISYDDVTFYNLNKQPEGFLLHTRILLDQCQKSLDRLGQLYTLWLGSVCLLAECFRDTYSTEDREAIHDAGAHTKTSVLAASLVKTSDYNFSQIVAKRVIPFLEPLQSKGNKSPSHLARAWIELGTGMLELYLPDFPMDPLASEKSTFDFLKKGELKTSTLLEFAEHAAESFFGDRPTPLSSLLSAELRNIRNKLREYPDPSFRKVDLSRLHCLFDEIRSFIHQFIFNDKFSNLVAATAYSREVPVLMPEISTVRHSITGFLQRLDKGYTDLSDIVHPISVALLFIQFGLHLFSAVSEANTSTNILNSSLIEFPTAAAIDIPLHKDLTPKQSLYFLLASSYKYVLENSATAGFVQLGEVFDKAATLWLRQNTTEEQQARASQSLYRHKTVDSSLEDDSADFYALFPLFSDSSENTLDLGTKPQTDDESLVLSSSMKHIIYITHRMITCHIKELGTFKKIEEQFWQLRRDLLLHILTVEGSLPELDRDSLPLRLSILWKGLMCQPHQQTSYNFYYDSNISETKKAFVVVSGLRDRLLELLQKWPDQMILRHVQDQCDTILQFSVQSSIARVLSSLEKLVMQVADWESYANRENSLALHQTAITDIIVSWRRTELSSWSNLFESEVLKFETETVDWWARMYDLTVRGSLHAESLDTYLVGIISVIDEFISTSSLGQYRYRLQLVFSFAEHAHLLCLSGTHEKRLRPVGVILRALHGYYLQFDNAIHHVINEKRKPLEKELRDYIKLASWKDINVYALQQSAQRTHRQLYKCIRKFRDILKESVAPYLSIEEGFDTEHPNDCSVELEFLLSPSAVEFPAIEIQNPSIETPAYLANLSKTFVNFRKIAESSGQRFIQALPYRRIEDFAIEILTTSTQLSSDTDATAGSDLKAHKILFMRKRRAWVDLLQGLKHLGFSARIKPGILQRQTDRFWLLNHPLPEVEENNRAYVLASKNKTYFNKLLVLMPALRGSFSSHHPDVATGDLQRALNFTESSYNFFLTAYTRYCTDCGHYEDLKRLTNRIASLSKCRSDTSIEIVEDIQSWHRTCLGLQDAINELLINCNRLTELHGSLLLSPTVVESITSCLAILKDDEEILSHLQHRVVCLNPPLMSAETADEVQQLHLIRGRIAAVSTSLQQWMEEEPRLQHFCRPIITWLNRSMPSGNASVDTFVVDGGLRWSERKIIELLLLTAQTVRSQSQKYQIPNDASKLEGVALTCASYSGELSNAFGTKNILTGLESFLVNLRSSSTKDRITALQRITPFLDTYLQLVDSVLYLQAAYVKASGKLTYVLARLILSISQKGFCKPPSEAEDQRMDESSKEQTQDGTGFGEGTGKEDIGQEVGDESQVEGLQGEEGKGESGEAEGNDEGIEIDGVDGETQDLDVDESGSESEEPQDDIEDVVGDLEKGDSENIDEKLWEGEHEDDKQQSDQAGKDSKSVGKDTAAQTSEESKSSAEETLEDDNAPDGDNPVDTDDNAPPIDAGKQLEQSVQEESVLDLPDDINIDQSEKGNSDGDVEDVPGDEDEEVDSRFDAHSIGGDDPVEEEGGPEDQMLPTQEDFQEQPNAEDNTDGTMEDSSRGNQGVAPNQNQNSTEDALVADADDPTNTEAADTTAETLQDNSGIGNEGLNQGTNTSSVDYGAMDVDHHDTLDGEPIAMGDASKPIHRQWQDIDSADLTRPSVSTSNLPTRVEYVPESAEDPNDIQALGPAKDKKPIATEDVQMLDEEERDQPDQKNENVRLSDSKSLPPTAKETEKSKPPHGDRPSESQAESQEANGPTSSDRLLAEAQMIEMIGDASISEETVEQITKKWCEIGRPESLAGHVWRLYESLTRDLSFMLCEQLRLILAPTLATRLKGDYKTGKKLNMKKIIPYIASDYTKDKIWLRRTRPSQREYQILVALDDSRSMGESHSIHLAYETLALVTKALNRLEAGEIAIASFGETFELAHRFEDGMVGEREGEKLMKSFNFSQSKTDILGLIQKSVDMLLEARERRSVSAKGSSGDLWQLEIIISDGICQDHEQLRNALRMAEEHRILVVFIVIDSLHTQNQNQATATGASNQAGQVQSSILNMNQVSYQNINGKMELQLSRYLDTFPFQYYLILREVEALPDVLANTLKQFFERISEQ</sequence>
<evidence type="ECO:0000313" key="5">
    <source>
        <dbReference type="EMBL" id="GJJ10496.1"/>
    </source>
</evidence>
<feature type="domain" description="VWFA" evidence="4">
    <location>
        <begin position="2065"/>
        <end position="2264"/>
    </location>
</feature>
<reference evidence="5" key="1">
    <citation type="submission" date="2021-10" db="EMBL/GenBank/DDBJ databases">
        <title>De novo Genome Assembly of Clathrus columnatus (Basidiomycota, Fungi) Using Illumina and Nanopore Sequence Data.</title>
        <authorList>
            <person name="Ogiso-Tanaka E."/>
            <person name="Itagaki H."/>
            <person name="Hosoya T."/>
            <person name="Hosaka K."/>
        </authorList>
    </citation>
    <scope>NUCLEOTIDE SEQUENCE</scope>
    <source>
        <strain evidence="5">MO-923</strain>
    </source>
</reference>
<dbReference type="SUPFAM" id="SSF53300">
    <property type="entry name" value="vWA-like"/>
    <property type="match status" value="1"/>
</dbReference>
<feature type="compositionally biased region" description="Acidic residues" evidence="3">
    <location>
        <begin position="1532"/>
        <end position="1574"/>
    </location>
</feature>
<dbReference type="EMBL" id="BPWL01000005">
    <property type="protein sequence ID" value="GJJ10496.1"/>
    <property type="molecule type" value="Genomic_DNA"/>
</dbReference>
<feature type="compositionally biased region" description="Basic and acidic residues" evidence="3">
    <location>
        <begin position="1900"/>
        <end position="1912"/>
    </location>
</feature>
<dbReference type="PANTHER" id="PTHR48103:SF2">
    <property type="entry name" value="MIDASIN"/>
    <property type="match status" value="1"/>
</dbReference>
<feature type="compositionally biased region" description="Acidic residues" evidence="3">
    <location>
        <begin position="1665"/>
        <end position="1674"/>
    </location>
</feature>
<dbReference type="GO" id="GO:0000055">
    <property type="term" value="P:ribosomal large subunit export from nucleus"/>
    <property type="evidence" value="ECO:0007669"/>
    <property type="project" value="TreeGrafter"/>
</dbReference>
<dbReference type="GO" id="GO:0030687">
    <property type="term" value="C:preribosome, large subunit precursor"/>
    <property type="evidence" value="ECO:0007669"/>
    <property type="project" value="TreeGrafter"/>
</dbReference>
<keyword evidence="1" id="KW-0547">Nucleotide-binding</keyword>
<feature type="compositionally biased region" description="Acidic residues" evidence="3">
    <location>
        <begin position="1685"/>
        <end position="1698"/>
    </location>
</feature>
<dbReference type="GO" id="GO:0000027">
    <property type="term" value="P:ribosomal large subunit assembly"/>
    <property type="evidence" value="ECO:0007669"/>
    <property type="project" value="TreeGrafter"/>
</dbReference>
<dbReference type="GO" id="GO:0005524">
    <property type="term" value="F:ATP binding"/>
    <property type="evidence" value="ECO:0007669"/>
    <property type="project" value="UniProtKB-KW"/>
</dbReference>
<dbReference type="Proteomes" id="UP001050691">
    <property type="component" value="Unassembled WGS sequence"/>
</dbReference>
<dbReference type="PANTHER" id="PTHR48103">
    <property type="entry name" value="MIDASIN-RELATED"/>
    <property type="match status" value="1"/>
</dbReference>
<name>A0AAV5ABU3_9AGAM</name>
<dbReference type="InterPro" id="IPR036465">
    <property type="entry name" value="vWFA_dom_sf"/>
</dbReference>
<feature type="compositionally biased region" description="Low complexity" evidence="3">
    <location>
        <begin position="1776"/>
        <end position="1786"/>
    </location>
</feature>
<gene>
    <name evidence="5" type="ORF">Clacol_004722</name>
</gene>
<protein>
    <recommendedName>
        <fullName evidence="4">VWFA domain-containing protein</fullName>
    </recommendedName>
</protein>
<dbReference type="InterPro" id="IPR002035">
    <property type="entry name" value="VWF_A"/>
</dbReference>
<feature type="compositionally biased region" description="Acidic residues" evidence="3">
    <location>
        <begin position="1628"/>
        <end position="1646"/>
    </location>
</feature>
<evidence type="ECO:0000256" key="2">
    <source>
        <dbReference type="ARBA" id="ARBA00022840"/>
    </source>
</evidence>
<accession>A0AAV5ABU3</accession>
<feature type="compositionally biased region" description="Basic and acidic residues" evidence="3">
    <location>
        <begin position="1575"/>
        <end position="1611"/>
    </location>
</feature>
<proteinExistence type="predicted"/>
<organism evidence="5 6">
    <name type="scientific">Clathrus columnatus</name>
    <dbReference type="NCBI Taxonomy" id="1419009"/>
    <lineage>
        <taxon>Eukaryota</taxon>
        <taxon>Fungi</taxon>
        <taxon>Dikarya</taxon>
        <taxon>Basidiomycota</taxon>
        <taxon>Agaricomycotina</taxon>
        <taxon>Agaricomycetes</taxon>
        <taxon>Phallomycetidae</taxon>
        <taxon>Phallales</taxon>
        <taxon>Clathraceae</taxon>
        <taxon>Clathrus</taxon>
    </lineage>
</organism>
<evidence type="ECO:0000256" key="3">
    <source>
        <dbReference type="SAM" id="MobiDB-lite"/>
    </source>
</evidence>
<evidence type="ECO:0000313" key="6">
    <source>
        <dbReference type="Proteomes" id="UP001050691"/>
    </source>
</evidence>
<feature type="region of interest" description="Disordered" evidence="3">
    <location>
        <begin position="1474"/>
        <end position="1949"/>
    </location>
</feature>
<evidence type="ECO:0000256" key="1">
    <source>
        <dbReference type="ARBA" id="ARBA00022741"/>
    </source>
</evidence>
<feature type="compositionally biased region" description="Basic and acidic residues" evidence="3">
    <location>
        <begin position="1482"/>
        <end position="1494"/>
    </location>
</feature>
<keyword evidence="6" id="KW-1185">Reference proteome</keyword>
<dbReference type="PROSITE" id="PS50234">
    <property type="entry name" value="VWFA"/>
    <property type="match status" value="1"/>
</dbReference>
<keyword evidence="2" id="KW-0067">ATP-binding</keyword>
<feature type="compositionally biased region" description="Polar residues" evidence="3">
    <location>
        <begin position="1936"/>
        <end position="1949"/>
    </location>
</feature>